<evidence type="ECO:0000313" key="1">
    <source>
        <dbReference type="EMBL" id="MCU6789065.1"/>
    </source>
</evidence>
<comment type="caution">
    <text evidence="1">The sequence shown here is derived from an EMBL/GenBank/DDBJ whole genome shotgun (WGS) entry which is preliminary data.</text>
</comment>
<name>A0ABT2U382_9FIRM</name>
<proteinExistence type="predicted"/>
<accession>A0ABT2U382</accession>
<evidence type="ECO:0008006" key="3">
    <source>
        <dbReference type="Google" id="ProtNLM"/>
    </source>
</evidence>
<evidence type="ECO:0000313" key="2">
    <source>
        <dbReference type="Proteomes" id="UP001652397"/>
    </source>
</evidence>
<dbReference type="InterPro" id="IPR010982">
    <property type="entry name" value="Lambda_DNA-bd_dom_sf"/>
</dbReference>
<dbReference type="SUPFAM" id="SSF47413">
    <property type="entry name" value="lambda repressor-like DNA-binding domains"/>
    <property type="match status" value="1"/>
</dbReference>
<gene>
    <name evidence="1" type="ORF">OCV66_08145</name>
</gene>
<reference evidence="1 2" key="1">
    <citation type="journal article" date="2021" name="ISME Commun">
        <title>Automated analysis of genomic sequences facilitates high-throughput and comprehensive description of bacteria.</title>
        <authorList>
            <person name="Hitch T.C.A."/>
        </authorList>
    </citation>
    <scope>NUCLEOTIDE SEQUENCE [LARGE SCALE GENOMIC DNA]</scope>
    <source>
        <strain evidence="1 2">Sanger_34</strain>
    </source>
</reference>
<protein>
    <recommendedName>
        <fullName evidence="3">XRE family transcriptional regulator</fullName>
    </recommendedName>
</protein>
<dbReference type="Proteomes" id="UP001652397">
    <property type="component" value="Unassembled WGS sequence"/>
</dbReference>
<dbReference type="EMBL" id="JAOQJE010000006">
    <property type="protein sequence ID" value="MCU6789065.1"/>
    <property type="molecule type" value="Genomic_DNA"/>
</dbReference>
<dbReference type="Gene3D" id="1.10.260.40">
    <property type="entry name" value="lambda repressor-like DNA-binding domains"/>
    <property type="match status" value="1"/>
</dbReference>
<keyword evidence="2" id="KW-1185">Reference proteome</keyword>
<organism evidence="1 2">
    <name type="scientific">Agathobaculum ammoniilyticum</name>
    <dbReference type="NCBI Taxonomy" id="2981778"/>
    <lineage>
        <taxon>Bacteria</taxon>
        <taxon>Bacillati</taxon>
        <taxon>Bacillota</taxon>
        <taxon>Clostridia</taxon>
        <taxon>Eubacteriales</taxon>
        <taxon>Butyricicoccaceae</taxon>
        <taxon>Agathobaculum</taxon>
    </lineage>
</organism>
<dbReference type="RefSeq" id="WP_147574125.1">
    <property type="nucleotide sequence ID" value="NZ_JAOQJE010000006.1"/>
</dbReference>
<sequence length="80" mass="8585">MSVSDKVKGLLALCGKKQVDMAASFGMSKQTMGNKMNRGSWSANDLAKAAEFCGCKLAFIMPDGQQIIIDVEEKEKAPGE</sequence>